<comment type="caution">
    <text evidence="1">The sequence shown here is derived from an EMBL/GenBank/DDBJ whole genome shotgun (WGS) entry which is preliminary data.</text>
</comment>
<proteinExistence type="predicted"/>
<protein>
    <submittedName>
        <fullName evidence="1">Uncharacterized protein</fullName>
    </submittedName>
</protein>
<gene>
    <name evidence="1" type="ORF">BN2614_LOCUS1</name>
</gene>
<evidence type="ECO:0000313" key="2">
    <source>
        <dbReference type="Proteomes" id="UP000269945"/>
    </source>
</evidence>
<keyword evidence="2" id="KW-1185">Reference proteome</keyword>
<dbReference type="AlphaFoldDB" id="A0A9X9LWM8"/>
<reference evidence="1 2" key="1">
    <citation type="submission" date="2018-10" db="EMBL/GenBank/DDBJ databases">
        <authorList>
            <person name="Ekblom R."/>
            <person name="Jareborg N."/>
        </authorList>
    </citation>
    <scope>NUCLEOTIDE SEQUENCE [LARGE SCALE GENOMIC DNA]</scope>
    <source>
        <tissue evidence="1">Muscle</tissue>
    </source>
</reference>
<accession>A0A9X9LWM8</accession>
<organism evidence="1 2">
    <name type="scientific">Gulo gulo</name>
    <name type="common">Wolverine</name>
    <name type="synonym">Gluton</name>
    <dbReference type="NCBI Taxonomy" id="48420"/>
    <lineage>
        <taxon>Eukaryota</taxon>
        <taxon>Metazoa</taxon>
        <taxon>Chordata</taxon>
        <taxon>Craniata</taxon>
        <taxon>Vertebrata</taxon>
        <taxon>Euteleostomi</taxon>
        <taxon>Mammalia</taxon>
        <taxon>Eutheria</taxon>
        <taxon>Laurasiatheria</taxon>
        <taxon>Carnivora</taxon>
        <taxon>Caniformia</taxon>
        <taxon>Musteloidea</taxon>
        <taxon>Mustelidae</taxon>
        <taxon>Guloninae</taxon>
        <taxon>Gulo</taxon>
    </lineage>
</organism>
<sequence length="79" mass="9117">MRYRPWEWHNALGNAGCHGHFGVKKTLAGVQGQDFGSAATIIFQKCDDRTSRNSFLSRLQECLLYMFERDLRNEAFGDF</sequence>
<dbReference type="Proteomes" id="UP000269945">
    <property type="component" value="Unassembled WGS sequence"/>
</dbReference>
<evidence type="ECO:0000313" key="1">
    <source>
        <dbReference type="EMBL" id="VCW98185.1"/>
    </source>
</evidence>
<dbReference type="EMBL" id="CYRY02024722">
    <property type="protein sequence ID" value="VCW98185.1"/>
    <property type="molecule type" value="Genomic_DNA"/>
</dbReference>
<name>A0A9X9LWM8_GULGU</name>
<feature type="non-terminal residue" evidence="1">
    <location>
        <position position="79"/>
    </location>
</feature>